<dbReference type="AlphaFoldDB" id="A0A933NWG4"/>
<protein>
    <submittedName>
        <fullName evidence="1">Uncharacterized protein</fullName>
    </submittedName>
</protein>
<evidence type="ECO:0000313" key="1">
    <source>
        <dbReference type="EMBL" id="MBI4921874.1"/>
    </source>
</evidence>
<evidence type="ECO:0000313" key="2">
    <source>
        <dbReference type="Proteomes" id="UP000782610"/>
    </source>
</evidence>
<reference evidence="1" key="1">
    <citation type="submission" date="2020-07" db="EMBL/GenBank/DDBJ databases">
        <title>Huge and variable diversity of episymbiotic CPR bacteria and DPANN archaea in groundwater ecosystems.</title>
        <authorList>
            <person name="He C.Y."/>
            <person name="Keren R."/>
            <person name="Whittaker M."/>
            <person name="Farag I.F."/>
            <person name="Doudna J."/>
            <person name="Cate J.H.D."/>
            <person name="Banfield J.F."/>
        </authorList>
    </citation>
    <scope>NUCLEOTIDE SEQUENCE</scope>
    <source>
        <strain evidence="1">NC_groundwater_1586_Pr3_B-0.1um_66_15</strain>
    </source>
</reference>
<dbReference type="Proteomes" id="UP000782610">
    <property type="component" value="Unassembled WGS sequence"/>
</dbReference>
<comment type="caution">
    <text evidence="1">The sequence shown here is derived from an EMBL/GenBank/DDBJ whole genome shotgun (WGS) entry which is preliminary data.</text>
</comment>
<gene>
    <name evidence="1" type="ORF">HY834_09000</name>
</gene>
<sequence length="97" mass="10203">MSPSVHLFHSLRLKRMLADLQLEPGSVTADAEFAVVDDLSRRRLTPPLNNQTLAEGLVSAIKLAAAGLESLSRDGAPEAVGRAGALAADRTERGAGR</sequence>
<organism evidence="1 2">
    <name type="scientific">Devosia nanyangense</name>
    <dbReference type="NCBI Taxonomy" id="1228055"/>
    <lineage>
        <taxon>Bacteria</taxon>
        <taxon>Pseudomonadati</taxon>
        <taxon>Pseudomonadota</taxon>
        <taxon>Alphaproteobacteria</taxon>
        <taxon>Hyphomicrobiales</taxon>
        <taxon>Devosiaceae</taxon>
        <taxon>Devosia</taxon>
    </lineage>
</organism>
<name>A0A933NWG4_9HYPH</name>
<proteinExistence type="predicted"/>
<dbReference type="EMBL" id="JACRAF010000025">
    <property type="protein sequence ID" value="MBI4921874.1"/>
    <property type="molecule type" value="Genomic_DNA"/>
</dbReference>
<accession>A0A933NWG4</accession>